<dbReference type="Proteomes" id="UP000515292">
    <property type="component" value="Chromosome"/>
</dbReference>
<evidence type="ECO:0000313" key="1">
    <source>
        <dbReference type="EMBL" id="QMW22138.1"/>
    </source>
</evidence>
<proteinExistence type="predicted"/>
<sequence length="154" mass="16642">MLGFPLTRSFGHAVFMGSLSSEFPALLTEVDMDFRSMSLLLATIMLSGCGVFGSPGAPSYPFSVRCAALAGVFINRMDPTYKDGSKLIANAITLKAQAVAAANQQATALGKDAEDVEIEIMNLGTMTTAKLNESKDENYRILIEEINTCYRKFP</sequence>
<accession>A0A7G5IFJ6</accession>
<dbReference type="RefSeq" id="WP_182294983.1">
    <property type="nucleotide sequence ID" value="NZ_CP059851.1"/>
</dbReference>
<name>A0A7G5IFJ6_9SPHN</name>
<gene>
    <name evidence="1" type="ORF">H3309_12280</name>
</gene>
<organism evidence="1 2">
    <name type="scientific">Sandaracinobacteroides saxicola</name>
    <dbReference type="NCBI Taxonomy" id="2759707"/>
    <lineage>
        <taxon>Bacteria</taxon>
        <taxon>Pseudomonadati</taxon>
        <taxon>Pseudomonadota</taxon>
        <taxon>Alphaproteobacteria</taxon>
        <taxon>Sphingomonadales</taxon>
        <taxon>Sphingosinicellaceae</taxon>
        <taxon>Sandaracinobacteroides</taxon>
    </lineage>
</organism>
<dbReference type="AlphaFoldDB" id="A0A7G5IFJ6"/>
<dbReference type="KEGG" id="sand:H3309_12280"/>
<evidence type="ECO:0000313" key="2">
    <source>
        <dbReference type="Proteomes" id="UP000515292"/>
    </source>
</evidence>
<protein>
    <submittedName>
        <fullName evidence="1">Uncharacterized protein</fullName>
    </submittedName>
</protein>
<reference evidence="1 2" key="1">
    <citation type="submission" date="2020-07" db="EMBL/GenBank/DDBJ databases">
        <title>Complete genome sequence for Sandaracinobacter sp. M6.</title>
        <authorList>
            <person name="Tang Y."/>
            <person name="Liu Q."/>
            <person name="Guo Z."/>
            <person name="Lei P."/>
            <person name="Huang B."/>
        </authorList>
    </citation>
    <scope>NUCLEOTIDE SEQUENCE [LARGE SCALE GENOMIC DNA]</scope>
    <source>
        <strain evidence="1 2">M6</strain>
    </source>
</reference>
<keyword evidence="2" id="KW-1185">Reference proteome</keyword>
<dbReference type="EMBL" id="CP059851">
    <property type="protein sequence ID" value="QMW22138.1"/>
    <property type="molecule type" value="Genomic_DNA"/>
</dbReference>